<dbReference type="EMBL" id="PFAR01000029">
    <property type="protein sequence ID" value="PIR93122.1"/>
    <property type="molecule type" value="Genomic_DNA"/>
</dbReference>
<gene>
    <name evidence="1" type="ORF">COT99_02500</name>
</gene>
<name>A0A2H0V230_9BACT</name>
<proteinExistence type="predicted"/>
<accession>A0A2H0V230</accession>
<evidence type="ECO:0000313" key="1">
    <source>
        <dbReference type="EMBL" id="PIR93122.1"/>
    </source>
</evidence>
<evidence type="ECO:0000313" key="2">
    <source>
        <dbReference type="Proteomes" id="UP000228626"/>
    </source>
</evidence>
<protein>
    <submittedName>
        <fullName evidence="1">Uncharacterized protein</fullName>
    </submittedName>
</protein>
<organism evidence="1 2">
    <name type="scientific">Candidatus Falkowbacteria bacterium CG10_big_fil_rev_8_21_14_0_10_43_10</name>
    <dbReference type="NCBI Taxonomy" id="1974567"/>
    <lineage>
        <taxon>Bacteria</taxon>
        <taxon>Candidatus Falkowiibacteriota</taxon>
    </lineage>
</organism>
<dbReference type="AlphaFoldDB" id="A0A2H0V230"/>
<sequence length="59" mass="6957">MSRSFFLTAFKHYDNFNSYNLSLLIQSSNPEALEGLAAIYNGRTFFKRKRVKYIFFVHG</sequence>
<comment type="caution">
    <text evidence="1">The sequence shown here is derived from an EMBL/GenBank/DDBJ whole genome shotgun (WGS) entry which is preliminary data.</text>
</comment>
<dbReference type="Proteomes" id="UP000228626">
    <property type="component" value="Unassembled WGS sequence"/>
</dbReference>
<reference evidence="2" key="1">
    <citation type="submission" date="2017-09" db="EMBL/GenBank/DDBJ databases">
        <title>Depth-based differentiation of microbial function through sediment-hosted aquifers and enrichment of novel symbionts in the deep terrestrial subsurface.</title>
        <authorList>
            <person name="Probst A.J."/>
            <person name="Ladd B."/>
            <person name="Jarett J.K."/>
            <person name="Geller-Mcgrath D.E."/>
            <person name="Sieber C.M.K."/>
            <person name="Emerson J.B."/>
            <person name="Anantharaman K."/>
            <person name="Thomas B.C."/>
            <person name="Malmstrom R."/>
            <person name="Stieglmeier M."/>
            <person name="Klingl A."/>
            <person name="Woyke T."/>
            <person name="Ryan C.M."/>
            <person name="Banfield J.F."/>
        </authorList>
    </citation>
    <scope>NUCLEOTIDE SEQUENCE [LARGE SCALE GENOMIC DNA]</scope>
</reference>